<dbReference type="Pfam" id="PF02311">
    <property type="entry name" value="AraC_binding"/>
    <property type="match status" value="1"/>
</dbReference>
<feature type="domain" description="HTH araC/xylS-type" evidence="4">
    <location>
        <begin position="194"/>
        <end position="292"/>
    </location>
</feature>
<name>A0A844F2I5_CLOSV</name>
<dbReference type="Proteomes" id="UP000462363">
    <property type="component" value="Unassembled WGS sequence"/>
</dbReference>
<evidence type="ECO:0000256" key="3">
    <source>
        <dbReference type="ARBA" id="ARBA00023163"/>
    </source>
</evidence>
<evidence type="ECO:0000313" key="6">
    <source>
        <dbReference type="Proteomes" id="UP000462363"/>
    </source>
</evidence>
<evidence type="ECO:0000256" key="1">
    <source>
        <dbReference type="ARBA" id="ARBA00023015"/>
    </source>
</evidence>
<dbReference type="SMART" id="SM00342">
    <property type="entry name" value="HTH_ARAC"/>
    <property type="match status" value="1"/>
</dbReference>
<dbReference type="AlphaFoldDB" id="A0A844F2I5"/>
<dbReference type="InterPro" id="IPR011051">
    <property type="entry name" value="RmlC_Cupin_sf"/>
</dbReference>
<dbReference type="EMBL" id="VUMB01000010">
    <property type="protein sequence ID" value="MSS39958.1"/>
    <property type="molecule type" value="Genomic_DNA"/>
</dbReference>
<protein>
    <submittedName>
        <fullName evidence="5">Helix-turn-helix transcriptional regulator</fullName>
    </submittedName>
</protein>
<organism evidence="5 6">
    <name type="scientific">Clostridium scindens (strain JCM 10418 / VPI 12708)</name>
    <dbReference type="NCBI Taxonomy" id="29347"/>
    <lineage>
        <taxon>Bacteria</taxon>
        <taxon>Bacillati</taxon>
        <taxon>Bacillota</taxon>
        <taxon>Clostridia</taxon>
        <taxon>Lachnospirales</taxon>
        <taxon>Lachnospiraceae</taxon>
    </lineage>
</organism>
<dbReference type="GeneID" id="62694490"/>
<dbReference type="Pfam" id="PF12833">
    <property type="entry name" value="HTH_18"/>
    <property type="match status" value="1"/>
</dbReference>
<dbReference type="Gene3D" id="1.10.10.60">
    <property type="entry name" value="Homeodomain-like"/>
    <property type="match status" value="1"/>
</dbReference>
<dbReference type="GO" id="GO:0003700">
    <property type="term" value="F:DNA-binding transcription factor activity"/>
    <property type="evidence" value="ECO:0007669"/>
    <property type="project" value="InterPro"/>
</dbReference>
<dbReference type="Gene3D" id="2.60.120.10">
    <property type="entry name" value="Jelly Rolls"/>
    <property type="match status" value="1"/>
</dbReference>
<dbReference type="InterPro" id="IPR018060">
    <property type="entry name" value="HTH_AraC"/>
</dbReference>
<proteinExistence type="predicted"/>
<comment type="caution">
    <text evidence="5">The sequence shown here is derived from an EMBL/GenBank/DDBJ whole genome shotgun (WGS) entry which is preliminary data.</text>
</comment>
<dbReference type="PANTHER" id="PTHR43280">
    <property type="entry name" value="ARAC-FAMILY TRANSCRIPTIONAL REGULATOR"/>
    <property type="match status" value="1"/>
</dbReference>
<dbReference type="SUPFAM" id="SSF46689">
    <property type="entry name" value="Homeodomain-like"/>
    <property type="match status" value="1"/>
</dbReference>
<evidence type="ECO:0000256" key="2">
    <source>
        <dbReference type="ARBA" id="ARBA00023125"/>
    </source>
</evidence>
<gene>
    <name evidence="5" type="ORF">FYJ37_06245</name>
</gene>
<accession>A0A844F2I5</accession>
<dbReference type="InterPro" id="IPR009057">
    <property type="entry name" value="Homeodomain-like_sf"/>
</dbReference>
<evidence type="ECO:0000259" key="4">
    <source>
        <dbReference type="PROSITE" id="PS01124"/>
    </source>
</evidence>
<dbReference type="SUPFAM" id="SSF51182">
    <property type="entry name" value="RmlC-like cupins"/>
    <property type="match status" value="1"/>
</dbReference>
<dbReference type="InterPro" id="IPR003313">
    <property type="entry name" value="AraC-bd"/>
</dbReference>
<dbReference type="GO" id="GO:0043565">
    <property type="term" value="F:sequence-specific DNA binding"/>
    <property type="evidence" value="ECO:0007669"/>
    <property type="project" value="InterPro"/>
</dbReference>
<keyword evidence="1" id="KW-0805">Transcription regulation</keyword>
<dbReference type="RefSeq" id="WP_004606873.1">
    <property type="nucleotide sequence ID" value="NZ_AP024846.1"/>
</dbReference>
<dbReference type="PROSITE" id="PS01124">
    <property type="entry name" value="HTH_ARAC_FAMILY_2"/>
    <property type="match status" value="1"/>
</dbReference>
<dbReference type="PANTHER" id="PTHR43280:SF28">
    <property type="entry name" value="HTH-TYPE TRANSCRIPTIONAL ACTIVATOR RHAS"/>
    <property type="match status" value="1"/>
</dbReference>
<evidence type="ECO:0000313" key="5">
    <source>
        <dbReference type="EMBL" id="MSS39958.1"/>
    </source>
</evidence>
<reference evidence="5 6" key="1">
    <citation type="submission" date="2019-08" db="EMBL/GenBank/DDBJ databases">
        <title>In-depth cultivation of the pig gut microbiome towards novel bacterial diversity and tailored functional studies.</title>
        <authorList>
            <person name="Wylensek D."/>
            <person name="Hitch T.C.A."/>
            <person name="Clavel T."/>
        </authorList>
    </citation>
    <scope>NUCLEOTIDE SEQUENCE [LARGE SCALE GENOMIC DNA]</scope>
    <source>
        <strain evidence="5 6">BL-389-WT-3D</strain>
    </source>
</reference>
<keyword evidence="2" id="KW-0238">DNA-binding</keyword>
<keyword evidence="3" id="KW-0804">Transcription</keyword>
<dbReference type="InterPro" id="IPR014710">
    <property type="entry name" value="RmlC-like_jellyroll"/>
</dbReference>
<sequence>MTYVKTKLKREIIIDSIITIHYFEYMKDFVFNGESHNFWEFLYVDNGTVSVCSDDTWLILNTGDIVFHQPNEFHAIKSIGKNSPNLIAISFVCDSPAMDFFIQKSFTLTENERELISHIISESRRSFSTPLHIPSVEQVQIKDETPFASQQLVLMYLELFLITSIRNHPENIATQTSLPKASPEKKATKQERLEKILQYMEFHICEQIKIPEICDTFSISRSSLQALFHETMNCGAIDYFNNMKIQRAKEIIRDGTMNFTEITYFLSYNSLPYFSKQFKAATGMSPSEYSSSVKGITEALRGSNS</sequence>